<dbReference type="EMBL" id="PNBX01000058">
    <property type="protein sequence ID" value="TMO67433.1"/>
    <property type="molecule type" value="Genomic_DNA"/>
</dbReference>
<organism evidence="1 2">
    <name type="scientific">Pseudoalteromonas aurantia</name>
    <dbReference type="NCBI Taxonomy" id="43654"/>
    <lineage>
        <taxon>Bacteria</taxon>
        <taxon>Pseudomonadati</taxon>
        <taxon>Pseudomonadota</taxon>
        <taxon>Gammaproteobacteria</taxon>
        <taxon>Alteromonadales</taxon>
        <taxon>Pseudoalteromonadaceae</taxon>
        <taxon>Pseudoalteromonas</taxon>
    </lineage>
</organism>
<evidence type="ECO:0000313" key="1">
    <source>
        <dbReference type="EMBL" id="TMO67433.1"/>
    </source>
</evidence>
<sequence>MFIWCNEKQAIKLNGTFLLTHPETGERWVDSEQAQQWYSQYEANSVEQDLVTETELTNVELNCVVGAIRTPSHFVKGQEVKITAAENTDVTLTGSLAISDETFLLPVLRDDGRRLYFPIAVVDGEFTAVFNFPTSGKYTVSTELLNEEFAQPRFSADLLTFYVVRQTANAA</sequence>
<dbReference type="AlphaFoldDB" id="A0A5S3V6U5"/>
<protein>
    <submittedName>
        <fullName evidence="1">Uncharacterized protein</fullName>
    </submittedName>
</protein>
<dbReference type="RefSeq" id="WP_138592419.1">
    <property type="nucleotide sequence ID" value="NZ_PNBX01000058.1"/>
</dbReference>
<reference evidence="2" key="2">
    <citation type="submission" date="2019-06" db="EMBL/GenBank/DDBJ databases">
        <title>Co-occurence of chitin degradation, pigmentation and bioactivity in marine Pseudoalteromonas.</title>
        <authorList>
            <person name="Sonnenschein E.C."/>
            <person name="Bech P.K."/>
        </authorList>
    </citation>
    <scope>NUCLEOTIDE SEQUENCE [LARGE SCALE GENOMIC DNA]</scope>
    <source>
        <strain evidence="2">S3790</strain>
    </source>
</reference>
<gene>
    <name evidence="1" type="ORF">CWC19_13845</name>
</gene>
<evidence type="ECO:0000313" key="2">
    <source>
        <dbReference type="Proteomes" id="UP000307217"/>
    </source>
</evidence>
<reference evidence="1 2" key="1">
    <citation type="submission" date="2018-01" db="EMBL/GenBank/DDBJ databases">
        <authorList>
            <person name="Paulsen S."/>
            <person name="Gram L.K."/>
        </authorList>
    </citation>
    <scope>NUCLEOTIDE SEQUENCE [LARGE SCALE GENOMIC DNA]</scope>
    <source>
        <strain evidence="1 2">S3790</strain>
    </source>
</reference>
<dbReference type="OrthoDB" id="6290888at2"/>
<dbReference type="Proteomes" id="UP000307217">
    <property type="component" value="Unassembled WGS sequence"/>
</dbReference>
<comment type="caution">
    <text evidence="1">The sequence shown here is derived from an EMBL/GenBank/DDBJ whole genome shotgun (WGS) entry which is preliminary data.</text>
</comment>
<name>A0A5S3V6U5_9GAMM</name>
<accession>A0A5S3V6U5</accession>
<proteinExistence type="predicted"/>